<dbReference type="Proteomes" id="UP000199662">
    <property type="component" value="Unassembled WGS sequence"/>
</dbReference>
<dbReference type="STRING" id="84035.SAMN05660742_11313"/>
<evidence type="ECO:0000259" key="1">
    <source>
        <dbReference type="Pfam" id="PF12728"/>
    </source>
</evidence>
<reference evidence="3" key="1">
    <citation type="submission" date="2016-10" db="EMBL/GenBank/DDBJ databases">
        <authorList>
            <person name="Varghese N."/>
            <person name="Submissions S."/>
        </authorList>
    </citation>
    <scope>NUCLEOTIDE SEQUENCE [LARGE SCALE GENOMIC DNA]</scope>
    <source>
        <strain evidence="3">DSM 2179</strain>
    </source>
</reference>
<dbReference type="RefSeq" id="WP_091832404.1">
    <property type="nucleotide sequence ID" value="NZ_FNZK01000013.1"/>
</dbReference>
<dbReference type="Pfam" id="PF12728">
    <property type="entry name" value="HTH_17"/>
    <property type="match status" value="1"/>
</dbReference>
<protein>
    <submittedName>
        <fullName evidence="2">DNA binding domain-containing protein, excisionase family</fullName>
    </submittedName>
</protein>
<gene>
    <name evidence="2" type="ORF">SAMN05660742_11313</name>
</gene>
<feature type="domain" description="Helix-turn-helix" evidence="1">
    <location>
        <begin position="8"/>
        <end position="58"/>
    </location>
</feature>
<dbReference type="AlphaFoldDB" id="A0A1H7AKN0"/>
<keyword evidence="3" id="KW-1185">Reference proteome</keyword>
<dbReference type="InterPro" id="IPR041657">
    <property type="entry name" value="HTH_17"/>
</dbReference>
<dbReference type="EMBL" id="FNZK01000013">
    <property type="protein sequence ID" value="SEJ66149.1"/>
    <property type="molecule type" value="Genomic_DNA"/>
</dbReference>
<evidence type="ECO:0000313" key="3">
    <source>
        <dbReference type="Proteomes" id="UP000199662"/>
    </source>
</evidence>
<sequence>MDNDLTTLITVDEFCELLMIGHNAAYQLLNSGKIKCFRINRVWKIPLASVNAYIQEQSHFT</sequence>
<accession>A0A1H7AKN0</accession>
<evidence type="ECO:0000313" key="2">
    <source>
        <dbReference type="EMBL" id="SEJ66149.1"/>
    </source>
</evidence>
<organism evidence="2 3">
    <name type="scientific">Propionispira arboris</name>
    <dbReference type="NCBI Taxonomy" id="84035"/>
    <lineage>
        <taxon>Bacteria</taxon>
        <taxon>Bacillati</taxon>
        <taxon>Bacillota</taxon>
        <taxon>Negativicutes</taxon>
        <taxon>Selenomonadales</taxon>
        <taxon>Selenomonadaceae</taxon>
        <taxon>Propionispira</taxon>
    </lineage>
</organism>
<proteinExistence type="predicted"/>
<name>A0A1H7AKN0_9FIRM</name>